<accession>A0A1C2IQB8</accession>
<dbReference type="AlphaFoldDB" id="A0A1C2IQB8"/>
<organism evidence="1 2">
    <name type="scientific">Acidithiobacillus thiooxidans</name>
    <name type="common">Thiobacillus thiooxidans</name>
    <dbReference type="NCBI Taxonomy" id="930"/>
    <lineage>
        <taxon>Bacteria</taxon>
        <taxon>Pseudomonadati</taxon>
        <taxon>Pseudomonadota</taxon>
        <taxon>Acidithiobacillia</taxon>
        <taxon>Acidithiobacillales</taxon>
        <taxon>Acidithiobacillaceae</taxon>
        <taxon>Acidithiobacillus</taxon>
    </lineage>
</organism>
<sequence length="67" mass="7370">MTRVMALREGALIELSASSNGIITLSPVSGDERKMGVKEHFGRVNARLLNQPVSTPSTELLREDARY</sequence>
<comment type="caution">
    <text evidence="1">The sequence shown here is derived from an EMBL/GenBank/DDBJ whole genome shotgun (WGS) entry which is preliminary data.</text>
</comment>
<protein>
    <submittedName>
        <fullName evidence="1">Uncharacterized protein</fullName>
    </submittedName>
</protein>
<gene>
    <name evidence="1" type="ORF">A6P07_15375</name>
</gene>
<proteinExistence type="predicted"/>
<dbReference type="EMBL" id="LWSA01000210">
    <property type="protein sequence ID" value="OCX70077.1"/>
    <property type="molecule type" value="Genomic_DNA"/>
</dbReference>
<evidence type="ECO:0000313" key="1">
    <source>
        <dbReference type="EMBL" id="OCX70077.1"/>
    </source>
</evidence>
<reference evidence="1 2" key="1">
    <citation type="journal article" date="2016" name="Int. J. Mol. Sci.">
        <title>Comparative genomics of the extreme acidophile Acidithiobacillus thiooxidans reveals intraspecific divergence and niche adaptation.</title>
        <authorList>
            <person name="Zhang X."/>
            <person name="Feng X."/>
            <person name="Tao J."/>
            <person name="Ma L."/>
            <person name="Xiao Y."/>
            <person name="Liang Y."/>
            <person name="Liu X."/>
            <person name="Yin H."/>
        </authorList>
    </citation>
    <scope>NUCLEOTIDE SEQUENCE [LARGE SCALE GENOMIC DNA]</scope>
    <source>
        <strain evidence="1 2">A02</strain>
    </source>
</reference>
<dbReference type="Proteomes" id="UP000094893">
    <property type="component" value="Unassembled WGS sequence"/>
</dbReference>
<evidence type="ECO:0000313" key="2">
    <source>
        <dbReference type="Proteomes" id="UP000094893"/>
    </source>
</evidence>
<name>A0A1C2IQB8_ACITH</name>